<dbReference type="EMBL" id="SPHZ02000011">
    <property type="protein sequence ID" value="KAF0892675.1"/>
    <property type="molecule type" value="Genomic_DNA"/>
</dbReference>
<gene>
    <name evidence="1" type="ORF">E2562_017653</name>
</gene>
<sequence length="75" mass="8008">MSAYDTVFDDCGAPLRVVHLLCCRGTSDLLEIDAPCSSVQELVVDGCSFRAIELCALPELRRFACLGDDAVVEGG</sequence>
<dbReference type="Proteomes" id="UP000479710">
    <property type="component" value="Unassembled WGS sequence"/>
</dbReference>
<evidence type="ECO:0000313" key="2">
    <source>
        <dbReference type="Proteomes" id="UP000479710"/>
    </source>
</evidence>
<accession>A0A6G1BWE8</accession>
<dbReference type="PANTHER" id="PTHR35545:SF11">
    <property type="entry name" value="OS04G0376200 PROTEIN"/>
    <property type="match status" value="1"/>
</dbReference>
<comment type="caution">
    <text evidence="1">The sequence shown here is derived from an EMBL/GenBank/DDBJ whole genome shotgun (WGS) entry which is preliminary data.</text>
</comment>
<dbReference type="AlphaFoldDB" id="A0A6G1BWE8"/>
<protein>
    <submittedName>
        <fullName evidence="1">Uncharacterized protein</fullName>
    </submittedName>
</protein>
<dbReference type="PANTHER" id="PTHR35545">
    <property type="entry name" value="F-BOX DOMAIN-CONTAINING PROTEIN"/>
    <property type="match status" value="1"/>
</dbReference>
<organism evidence="1 2">
    <name type="scientific">Oryza meyeriana var. granulata</name>
    <dbReference type="NCBI Taxonomy" id="110450"/>
    <lineage>
        <taxon>Eukaryota</taxon>
        <taxon>Viridiplantae</taxon>
        <taxon>Streptophyta</taxon>
        <taxon>Embryophyta</taxon>
        <taxon>Tracheophyta</taxon>
        <taxon>Spermatophyta</taxon>
        <taxon>Magnoliopsida</taxon>
        <taxon>Liliopsida</taxon>
        <taxon>Poales</taxon>
        <taxon>Poaceae</taxon>
        <taxon>BOP clade</taxon>
        <taxon>Oryzoideae</taxon>
        <taxon>Oryzeae</taxon>
        <taxon>Oryzinae</taxon>
        <taxon>Oryza</taxon>
        <taxon>Oryza meyeriana</taxon>
    </lineage>
</organism>
<name>A0A6G1BWE8_9ORYZ</name>
<reference evidence="1 2" key="1">
    <citation type="submission" date="2019-11" db="EMBL/GenBank/DDBJ databases">
        <title>Whole genome sequence of Oryza granulata.</title>
        <authorList>
            <person name="Li W."/>
        </authorList>
    </citation>
    <scope>NUCLEOTIDE SEQUENCE [LARGE SCALE GENOMIC DNA]</scope>
    <source>
        <strain evidence="2">cv. Menghai</strain>
        <tissue evidence="1">Leaf</tissue>
    </source>
</reference>
<keyword evidence="2" id="KW-1185">Reference proteome</keyword>
<evidence type="ECO:0000313" key="1">
    <source>
        <dbReference type="EMBL" id="KAF0892675.1"/>
    </source>
</evidence>
<proteinExistence type="predicted"/>